<protein>
    <submittedName>
        <fullName evidence="2">Glycosyl hydrolase, family 3</fullName>
    </submittedName>
</protein>
<dbReference type="AlphaFoldDB" id="K1U503"/>
<accession>K1U503</accession>
<dbReference type="EMBL" id="AJWZ01001033">
    <property type="protein sequence ID" value="EKC75044.1"/>
    <property type="molecule type" value="Genomic_DNA"/>
</dbReference>
<dbReference type="InterPro" id="IPR017853">
    <property type="entry name" value="GH"/>
</dbReference>
<sequence length="129" mass="14245">MIDLKKKPFFLDEEACQWVKKTLEGMSDEEKVGQLFCEILWDRPGREPEDLFEVIEPGGVMYRPFPGEKMHDFSERLQKKAKIPLLISCNLERGGSGGNGGLTNGTYVASPMGCAATDDAQAAYDLAAV</sequence>
<evidence type="ECO:0000313" key="2">
    <source>
        <dbReference type="EMBL" id="EKC75044.1"/>
    </source>
</evidence>
<dbReference type="Gene3D" id="3.20.20.300">
    <property type="entry name" value="Glycoside hydrolase, family 3, N-terminal domain"/>
    <property type="match status" value="1"/>
</dbReference>
<dbReference type="SUPFAM" id="SSF51445">
    <property type="entry name" value="(Trans)glycosidases"/>
    <property type="match status" value="1"/>
</dbReference>
<proteinExistence type="predicted"/>
<dbReference type="GO" id="GO:0004553">
    <property type="term" value="F:hydrolase activity, hydrolyzing O-glycosyl compounds"/>
    <property type="evidence" value="ECO:0007669"/>
    <property type="project" value="InterPro"/>
</dbReference>
<feature type="non-terminal residue" evidence="2">
    <location>
        <position position="129"/>
    </location>
</feature>
<reference evidence="2" key="1">
    <citation type="journal article" date="2013" name="Environ. Microbiol.">
        <title>Microbiota from the distal guts of lean and obese adolescents exhibit partial functional redundancy besides clear differences in community structure.</title>
        <authorList>
            <person name="Ferrer M."/>
            <person name="Ruiz A."/>
            <person name="Lanza F."/>
            <person name="Haange S.B."/>
            <person name="Oberbach A."/>
            <person name="Till H."/>
            <person name="Bargiela R."/>
            <person name="Campoy C."/>
            <person name="Segura M.T."/>
            <person name="Richter M."/>
            <person name="von Bergen M."/>
            <person name="Seifert J."/>
            <person name="Suarez A."/>
        </authorList>
    </citation>
    <scope>NUCLEOTIDE SEQUENCE</scope>
</reference>
<dbReference type="GO" id="GO:0005975">
    <property type="term" value="P:carbohydrate metabolic process"/>
    <property type="evidence" value="ECO:0007669"/>
    <property type="project" value="InterPro"/>
</dbReference>
<organism evidence="2">
    <name type="scientific">human gut metagenome</name>
    <dbReference type="NCBI Taxonomy" id="408170"/>
    <lineage>
        <taxon>unclassified sequences</taxon>
        <taxon>metagenomes</taxon>
        <taxon>organismal metagenomes</taxon>
    </lineage>
</organism>
<gene>
    <name evidence="2" type="ORF">OBE_01553</name>
</gene>
<comment type="caution">
    <text evidence="2">The sequence shown here is derived from an EMBL/GenBank/DDBJ whole genome shotgun (WGS) entry which is preliminary data.</text>
</comment>
<dbReference type="InterPro" id="IPR036962">
    <property type="entry name" value="Glyco_hydro_3_N_sf"/>
</dbReference>
<evidence type="ECO:0000256" key="1">
    <source>
        <dbReference type="ARBA" id="ARBA00022801"/>
    </source>
</evidence>
<name>K1U503_9ZZZZ</name>
<keyword evidence="1 2" id="KW-0378">Hydrolase</keyword>